<dbReference type="EMBL" id="JBBPDW010000037">
    <property type="protein sequence ID" value="KAK7536488.1"/>
    <property type="molecule type" value="Genomic_DNA"/>
</dbReference>
<evidence type="ECO:0000313" key="3">
    <source>
        <dbReference type="Proteomes" id="UP001365128"/>
    </source>
</evidence>
<feature type="region of interest" description="Disordered" evidence="1">
    <location>
        <begin position="1"/>
        <end position="51"/>
    </location>
</feature>
<accession>A0ABR1LMR7</accession>
<dbReference type="Proteomes" id="UP001365128">
    <property type="component" value="Unassembled WGS sequence"/>
</dbReference>
<feature type="region of interest" description="Disordered" evidence="1">
    <location>
        <begin position="63"/>
        <end position="100"/>
    </location>
</feature>
<proteinExistence type="predicted"/>
<sequence>MPNNNVRHDSEPESSRADTAPNESASPAPPPKDMPPADEEPELLGIMELRPFPTTSSFEPLIAASASNHREDDDDIPVSNSSEPRRGFIYRRSPPVGGTDRTHCVAALERKDRVSKANTIAAGRHLCPFLNYETRAIGLMGTEYDGSMLNGVAAGCNSVEFKAEVLR</sequence>
<evidence type="ECO:0000256" key="1">
    <source>
        <dbReference type="SAM" id="MobiDB-lite"/>
    </source>
</evidence>
<organism evidence="2 3">
    <name type="scientific">Phyllosticta citricarpa</name>
    <dbReference type="NCBI Taxonomy" id="55181"/>
    <lineage>
        <taxon>Eukaryota</taxon>
        <taxon>Fungi</taxon>
        <taxon>Dikarya</taxon>
        <taxon>Ascomycota</taxon>
        <taxon>Pezizomycotina</taxon>
        <taxon>Dothideomycetes</taxon>
        <taxon>Dothideomycetes incertae sedis</taxon>
        <taxon>Botryosphaeriales</taxon>
        <taxon>Phyllostictaceae</taxon>
        <taxon>Phyllosticta</taxon>
    </lineage>
</organism>
<reference evidence="2 3" key="1">
    <citation type="submission" date="2024-04" db="EMBL/GenBank/DDBJ databases">
        <title>Phyllosticta paracitricarpa is synonymous to the EU quarantine fungus P. citricarpa based on phylogenomic analyses.</title>
        <authorList>
            <consortium name="Lawrence Berkeley National Laboratory"/>
            <person name="Van Ingen-Buijs V.A."/>
            <person name="Van Westerhoven A.C."/>
            <person name="Haridas S."/>
            <person name="Skiadas P."/>
            <person name="Martin F."/>
            <person name="Groenewald J.Z."/>
            <person name="Crous P.W."/>
            <person name="Seidl M.F."/>
        </authorList>
    </citation>
    <scope>NUCLEOTIDE SEQUENCE [LARGE SCALE GENOMIC DNA]</scope>
    <source>
        <strain evidence="2 3">CBS 122670</strain>
    </source>
</reference>
<protein>
    <submittedName>
        <fullName evidence="2">Uncharacterized protein</fullName>
    </submittedName>
</protein>
<comment type="caution">
    <text evidence="2">The sequence shown here is derived from an EMBL/GenBank/DDBJ whole genome shotgun (WGS) entry which is preliminary data.</text>
</comment>
<gene>
    <name evidence="2" type="ORF">IWX46DRAFT_643686</name>
</gene>
<feature type="compositionally biased region" description="Basic and acidic residues" evidence="1">
    <location>
        <begin position="1"/>
        <end position="16"/>
    </location>
</feature>
<evidence type="ECO:0000313" key="2">
    <source>
        <dbReference type="EMBL" id="KAK7536488.1"/>
    </source>
</evidence>
<name>A0ABR1LMR7_9PEZI</name>
<keyword evidence="3" id="KW-1185">Reference proteome</keyword>